<evidence type="ECO:0000256" key="1">
    <source>
        <dbReference type="ARBA" id="ARBA00008556"/>
    </source>
</evidence>
<evidence type="ECO:0000256" key="4">
    <source>
        <dbReference type="ARBA" id="ARBA00022679"/>
    </source>
</evidence>
<dbReference type="InterPro" id="IPR039753">
    <property type="entry name" value="RG7MT1"/>
</dbReference>
<reference evidence="10" key="1">
    <citation type="journal article" date="2019" name="MBio">
        <title>Virus Genomes from Deep Sea Sediments Expand the Ocean Megavirome and Support Independent Origins of Viral Gigantism.</title>
        <authorList>
            <person name="Backstrom D."/>
            <person name="Yutin N."/>
            <person name="Jorgensen S.L."/>
            <person name="Dharamshi J."/>
            <person name="Homa F."/>
            <person name="Zaremba-Niedwiedzka K."/>
            <person name="Spang A."/>
            <person name="Wolf Y.I."/>
            <person name="Koonin E.V."/>
            <person name="Ettema T.J."/>
        </authorList>
    </citation>
    <scope>NUCLEOTIDE SEQUENCE</scope>
</reference>
<dbReference type="PROSITE" id="PS51562">
    <property type="entry name" value="RNA_CAP0_MT"/>
    <property type="match status" value="1"/>
</dbReference>
<keyword evidence="7" id="KW-0694">RNA-binding</keyword>
<gene>
    <name evidence="10" type="ORF">LCMiAC02_02040</name>
</gene>
<evidence type="ECO:0000313" key="10">
    <source>
        <dbReference type="EMBL" id="QBK89111.1"/>
    </source>
</evidence>
<dbReference type="GO" id="GO:0004484">
    <property type="term" value="F:mRNA guanylyltransferase activity"/>
    <property type="evidence" value="ECO:0007669"/>
    <property type="project" value="UniProtKB-EC"/>
</dbReference>
<keyword evidence="5" id="KW-0949">S-adenosyl-L-methionine</keyword>
<dbReference type="PANTHER" id="PTHR12189">
    <property type="entry name" value="MRNA GUANINE-7- METHYLTRANSFERASE"/>
    <property type="match status" value="1"/>
</dbReference>
<dbReference type="SUPFAM" id="SSF53335">
    <property type="entry name" value="S-adenosyl-L-methionine-dependent methyltransferases"/>
    <property type="match status" value="1"/>
</dbReference>
<protein>
    <submittedName>
        <fullName evidence="10">mRNA capping enzyme</fullName>
    </submittedName>
</protein>
<evidence type="ECO:0000256" key="8">
    <source>
        <dbReference type="ARBA" id="ARBA00044679"/>
    </source>
</evidence>
<dbReference type="PANTHER" id="PTHR12189:SF2">
    <property type="entry name" value="MRNA CAP GUANINE-N7 METHYLTRANSFERASE"/>
    <property type="match status" value="1"/>
</dbReference>
<name>A0A481Z1Q5_9VIRU</name>
<keyword evidence="2" id="KW-0489">Methyltransferase</keyword>
<dbReference type="CDD" id="cd02440">
    <property type="entry name" value="AdoMet_MTases"/>
    <property type="match status" value="1"/>
</dbReference>
<evidence type="ECO:0000256" key="3">
    <source>
        <dbReference type="ARBA" id="ARBA00022664"/>
    </source>
</evidence>
<feature type="domain" description="MRNA cap 0 methyltransferase" evidence="9">
    <location>
        <begin position="20"/>
        <end position="298"/>
    </location>
</feature>
<evidence type="ECO:0000256" key="2">
    <source>
        <dbReference type="ARBA" id="ARBA00022603"/>
    </source>
</evidence>
<proteinExistence type="inferred from homology"/>
<accession>A0A481Z1Q5</accession>
<keyword evidence="3" id="KW-0507">mRNA processing</keyword>
<dbReference type="Gene3D" id="3.40.50.150">
    <property type="entry name" value="Vaccinia Virus protein VP39"/>
    <property type="match status" value="1"/>
</dbReference>
<evidence type="ECO:0000256" key="7">
    <source>
        <dbReference type="ARBA" id="ARBA00022884"/>
    </source>
</evidence>
<comment type="catalytic activity">
    <reaction evidence="8">
        <text>a 5'-end diphospho-ribonucleoside in mRNA + GTP + H(+) = a 5'-end (5'-triphosphoguanosine)-ribonucleoside in mRNA + diphosphate</text>
        <dbReference type="Rhea" id="RHEA:67012"/>
        <dbReference type="Rhea" id="RHEA-COMP:17165"/>
        <dbReference type="Rhea" id="RHEA-COMP:17166"/>
        <dbReference type="ChEBI" id="CHEBI:15378"/>
        <dbReference type="ChEBI" id="CHEBI:33019"/>
        <dbReference type="ChEBI" id="CHEBI:37565"/>
        <dbReference type="ChEBI" id="CHEBI:167616"/>
        <dbReference type="ChEBI" id="CHEBI:167617"/>
        <dbReference type="EC" id="2.7.7.50"/>
    </reaction>
</comment>
<dbReference type="EMBL" id="MK500408">
    <property type="protein sequence ID" value="QBK89111.1"/>
    <property type="molecule type" value="Genomic_DNA"/>
</dbReference>
<dbReference type="Pfam" id="PF03291">
    <property type="entry name" value="mRNA_G-N7_MeTrfase"/>
    <property type="match status" value="1"/>
</dbReference>
<comment type="similarity">
    <text evidence="1">In the N-terminal section; belongs to the dsDNA virus mRNA guanylyltransferase family.</text>
</comment>
<organism evidence="10">
    <name type="scientific">Mimivirus LCMiAC02</name>
    <dbReference type="NCBI Taxonomy" id="2506609"/>
    <lineage>
        <taxon>Viruses</taxon>
        <taxon>Varidnaviria</taxon>
        <taxon>Bamfordvirae</taxon>
        <taxon>Nucleocytoviricota</taxon>
        <taxon>Megaviricetes</taxon>
        <taxon>Imitervirales</taxon>
        <taxon>Mimiviridae</taxon>
        <taxon>Klosneuvirinae</taxon>
    </lineage>
</organism>
<evidence type="ECO:0000256" key="6">
    <source>
        <dbReference type="ARBA" id="ARBA00022695"/>
    </source>
</evidence>
<dbReference type="GO" id="GO:0004482">
    <property type="term" value="F:mRNA 5'-cap (guanine-N7-)-methyltransferase activity"/>
    <property type="evidence" value="ECO:0007669"/>
    <property type="project" value="InterPro"/>
</dbReference>
<keyword evidence="4" id="KW-0808">Transferase</keyword>
<evidence type="ECO:0000259" key="9">
    <source>
        <dbReference type="PROSITE" id="PS51562"/>
    </source>
</evidence>
<dbReference type="InterPro" id="IPR029063">
    <property type="entry name" value="SAM-dependent_MTases_sf"/>
</dbReference>
<sequence length="298" mass="35543">MIDSIRKYKLHKSKKSRRFSSIINLRRFHNWIKRTIIKETVETLKNTYNIKDITLLDLAVGRGGDIRKWHDNGIYNAVGIDIDDKSINGDQGAKERYNKLVNKMKKMNMPVPKYNFYVYDLSDPDNINHIDYHLKDKKFNIVSCQFAIHYFFRDEESLDTLLKIISMYIDKHGFFIGTTMDGSKVNQMFMSGNIIDKKLYYLENKTNLEDSVSLYGNKYIASLGEKEGETHYFVDKPSEEYMVDIQELTRMCKKYNLRFIGTKHFEKWYEIYTKHNKYLSEEEKEFSFLNFSYVFYAN</sequence>
<dbReference type="PIRSF" id="PIRSF028762">
    <property type="entry name" value="ABD1"/>
    <property type="match status" value="1"/>
</dbReference>
<dbReference type="InterPro" id="IPR004971">
    <property type="entry name" value="mRNA_G-N7_MeTrfase_dom"/>
</dbReference>
<evidence type="ECO:0000256" key="5">
    <source>
        <dbReference type="ARBA" id="ARBA00022691"/>
    </source>
</evidence>
<dbReference type="GO" id="GO:0003723">
    <property type="term" value="F:RNA binding"/>
    <property type="evidence" value="ECO:0007669"/>
    <property type="project" value="UniProtKB-KW"/>
</dbReference>
<dbReference type="InterPro" id="IPR016899">
    <property type="entry name" value="mRNA_G-N7_MeTrfase_euk"/>
</dbReference>
<keyword evidence="6" id="KW-0548">Nucleotidyltransferase</keyword>